<feature type="transmembrane region" description="Helical" evidence="9">
    <location>
        <begin position="205"/>
        <end position="224"/>
    </location>
</feature>
<keyword evidence="6 9" id="KW-0812">Transmembrane</keyword>
<name>A0A9D6V4U1_9BACT</name>
<keyword evidence="4 10" id="KW-0762">Sugar transport</keyword>
<dbReference type="Proteomes" id="UP000807825">
    <property type="component" value="Unassembled WGS sequence"/>
</dbReference>
<keyword evidence="2" id="KW-0813">Transport</keyword>
<dbReference type="GO" id="GO:0009401">
    <property type="term" value="P:phosphoenolpyruvate-dependent sugar phosphotransferase system"/>
    <property type="evidence" value="ECO:0007669"/>
    <property type="project" value="UniProtKB-KW"/>
</dbReference>
<feature type="transmembrane region" description="Helical" evidence="9">
    <location>
        <begin position="139"/>
        <end position="162"/>
    </location>
</feature>
<evidence type="ECO:0000256" key="7">
    <source>
        <dbReference type="ARBA" id="ARBA00022989"/>
    </source>
</evidence>
<dbReference type="EMBL" id="JACRDE010000567">
    <property type="protein sequence ID" value="MBI5252110.1"/>
    <property type="molecule type" value="Genomic_DNA"/>
</dbReference>
<keyword evidence="3" id="KW-1003">Cell membrane</keyword>
<comment type="caution">
    <text evidence="10">The sequence shown here is derived from an EMBL/GenBank/DDBJ whole genome shotgun (WGS) entry which is preliminary data.</text>
</comment>
<proteinExistence type="predicted"/>
<evidence type="ECO:0000256" key="6">
    <source>
        <dbReference type="ARBA" id="ARBA00022692"/>
    </source>
</evidence>
<evidence type="ECO:0000256" key="5">
    <source>
        <dbReference type="ARBA" id="ARBA00022683"/>
    </source>
</evidence>
<keyword evidence="7 9" id="KW-1133">Transmembrane helix</keyword>
<accession>A0A9D6V4U1</accession>
<evidence type="ECO:0000256" key="8">
    <source>
        <dbReference type="ARBA" id="ARBA00023136"/>
    </source>
</evidence>
<evidence type="ECO:0000256" key="1">
    <source>
        <dbReference type="ARBA" id="ARBA00004651"/>
    </source>
</evidence>
<reference evidence="10" key="1">
    <citation type="submission" date="2020-07" db="EMBL/GenBank/DDBJ databases">
        <title>Huge and variable diversity of episymbiotic CPR bacteria and DPANN archaea in groundwater ecosystems.</title>
        <authorList>
            <person name="He C.Y."/>
            <person name="Keren R."/>
            <person name="Whittaker M."/>
            <person name="Farag I.F."/>
            <person name="Doudna J."/>
            <person name="Cate J.H.D."/>
            <person name="Banfield J.F."/>
        </authorList>
    </citation>
    <scope>NUCLEOTIDE SEQUENCE</scope>
    <source>
        <strain evidence="10">NC_groundwater_1664_Pr3_B-0.1um_52_9</strain>
    </source>
</reference>
<evidence type="ECO:0000313" key="10">
    <source>
        <dbReference type="EMBL" id="MBI5252110.1"/>
    </source>
</evidence>
<evidence type="ECO:0000313" key="11">
    <source>
        <dbReference type="Proteomes" id="UP000807825"/>
    </source>
</evidence>
<dbReference type="Pfam" id="PF03609">
    <property type="entry name" value="EII-Sor"/>
    <property type="match status" value="1"/>
</dbReference>
<dbReference type="InterPro" id="IPR004700">
    <property type="entry name" value="PTS_IIC_man"/>
</dbReference>
<evidence type="ECO:0000256" key="9">
    <source>
        <dbReference type="SAM" id="Phobius"/>
    </source>
</evidence>
<keyword evidence="5" id="KW-0598">Phosphotransferase system</keyword>
<evidence type="ECO:0000256" key="3">
    <source>
        <dbReference type="ARBA" id="ARBA00022475"/>
    </source>
</evidence>
<feature type="transmembrane region" description="Helical" evidence="9">
    <location>
        <begin position="88"/>
        <end position="107"/>
    </location>
</feature>
<dbReference type="GO" id="GO:0005886">
    <property type="term" value="C:plasma membrane"/>
    <property type="evidence" value="ECO:0007669"/>
    <property type="project" value="UniProtKB-SubCell"/>
</dbReference>
<gene>
    <name evidence="10" type="ORF">HY912_21660</name>
</gene>
<protein>
    <submittedName>
        <fullName evidence="10">PTS sugar transporter subunit IIC</fullName>
    </submittedName>
</protein>
<sequence length="225" mass="23829">MAGALGGLFWLDRFQVFQLMLSRPIVAAPVIGWALGDPLSGFASGLLYEVLWLERPPIGGYIPPDSTLASVATAAVSALAKSQSPAPLTAVVFVSFLCLFPVAFVGARLDFFLRSGLGKLARSAEQSLLNGSGIPVSKYLAGGLLLGFVCSFVVLFPVILVGDILVSSLLERCSAPVVRSFELSYYAVPLVGVAELMEGLREKRYIILFTVGLILALGVGFILGF</sequence>
<evidence type="ECO:0000256" key="2">
    <source>
        <dbReference type="ARBA" id="ARBA00022448"/>
    </source>
</evidence>
<comment type="subcellular location">
    <subcellularLocation>
        <location evidence="1">Cell membrane</location>
        <topology evidence="1">Multi-pass membrane protein</topology>
    </subcellularLocation>
</comment>
<keyword evidence="8 9" id="KW-0472">Membrane</keyword>
<organism evidence="10 11">
    <name type="scientific">Desulfomonile tiedjei</name>
    <dbReference type="NCBI Taxonomy" id="2358"/>
    <lineage>
        <taxon>Bacteria</taxon>
        <taxon>Pseudomonadati</taxon>
        <taxon>Thermodesulfobacteriota</taxon>
        <taxon>Desulfomonilia</taxon>
        <taxon>Desulfomonilales</taxon>
        <taxon>Desulfomonilaceae</taxon>
        <taxon>Desulfomonile</taxon>
    </lineage>
</organism>
<evidence type="ECO:0000256" key="4">
    <source>
        <dbReference type="ARBA" id="ARBA00022597"/>
    </source>
</evidence>
<dbReference type="AlphaFoldDB" id="A0A9D6V4U1"/>